<dbReference type="EMBL" id="JACHIP010000052">
    <property type="protein sequence ID" value="MBB5061537.1"/>
    <property type="molecule type" value="Genomic_DNA"/>
</dbReference>
<dbReference type="RefSeq" id="WP_184224458.1">
    <property type="nucleotide sequence ID" value="NZ_JACHIP010000052.1"/>
</dbReference>
<proteinExistence type="predicted"/>
<gene>
    <name evidence="1" type="ORF">HDF16_006273</name>
</gene>
<comment type="caution">
    <text evidence="1">The sequence shown here is derived from an EMBL/GenBank/DDBJ whole genome shotgun (WGS) entry which is preliminary data.</text>
</comment>
<evidence type="ECO:0000313" key="1">
    <source>
        <dbReference type="EMBL" id="MBB5061537.1"/>
    </source>
</evidence>
<reference evidence="1 2" key="1">
    <citation type="submission" date="2020-08" db="EMBL/GenBank/DDBJ databases">
        <title>Genomic Encyclopedia of Type Strains, Phase IV (KMG-V): Genome sequencing to study the core and pangenomes of soil and plant-associated prokaryotes.</title>
        <authorList>
            <person name="Whitman W."/>
        </authorList>
    </citation>
    <scope>NUCLEOTIDE SEQUENCE [LARGE SCALE GENOMIC DNA]</scope>
    <source>
        <strain evidence="1 2">M8UP14</strain>
    </source>
</reference>
<name>A0A7W7ZKG6_9BACT</name>
<protein>
    <submittedName>
        <fullName evidence="1">Uncharacterized protein</fullName>
    </submittedName>
</protein>
<evidence type="ECO:0000313" key="2">
    <source>
        <dbReference type="Proteomes" id="UP000540989"/>
    </source>
</evidence>
<organism evidence="1 2">
    <name type="scientific">Granulicella aggregans</name>
    <dbReference type="NCBI Taxonomy" id="474949"/>
    <lineage>
        <taxon>Bacteria</taxon>
        <taxon>Pseudomonadati</taxon>
        <taxon>Acidobacteriota</taxon>
        <taxon>Terriglobia</taxon>
        <taxon>Terriglobales</taxon>
        <taxon>Acidobacteriaceae</taxon>
        <taxon>Granulicella</taxon>
    </lineage>
</organism>
<dbReference type="Proteomes" id="UP000540989">
    <property type="component" value="Unassembled WGS sequence"/>
</dbReference>
<dbReference type="AlphaFoldDB" id="A0A7W7ZKG6"/>
<accession>A0A7W7ZKG6</accession>
<keyword evidence="2" id="KW-1185">Reference proteome</keyword>
<sequence>MSPLATVTRGLVLLTLLSAGDSGTSSARTFRSSANNGSAKHQRITIRVRNGKTGFPIWLASPIVYVGKVDVQHMDEARRKTVLWNDAHINVQGADPRRVTVVVELVDRDCRDAASDGSLSATSEFDLDLVLSKGVVAPNLCSSKTQKPEPGVITLYVLPETIKELWNR</sequence>